<proteinExistence type="predicted"/>
<evidence type="ECO:0000313" key="4">
    <source>
        <dbReference type="EMBL" id="UUD35485.1"/>
    </source>
</evidence>
<dbReference type="Proteomes" id="UP001058569">
    <property type="component" value="Chromosome"/>
</dbReference>
<name>A0A3P8KLV2_9BACT</name>
<dbReference type="EMBL" id="UZVY01000001">
    <property type="protein sequence ID" value="VDR41738.1"/>
    <property type="molecule type" value="Genomic_DNA"/>
</dbReference>
<dbReference type="Proteomes" id="UP000280036">
    <property type="component" value="Unassembled WGS sequence"/>
</dbReference>
<feature type="region of interest" description="Disordered" evidence="2">
    <location>
        <begin position="122"/>
        <end position="142"/>
    </location>
</feature>
<gene>
    <name evidence="5" type="ORF">NCTC10126_00221</name>
    <name evidence="4" type="ORF">NPA07_01255</name>
</gene>
<dbReference type="PROSITE" id="PS51257">
    <property type="entry name" value="PROKAR_LIPOPROTEIN"/>
    <property type="match status" value="1"/>
</dbReference>
<reference evidence="5 6" key="1">
    <citation type="submission" date="2018-12" db="EMBL/GenBank/DDBJ databases">
        <authorList>
            <consortium name="Pathogen Informatics"/>
        </authorList>
    </citation>
    <scope>NUCLEOTIDE SEQUENCE [LARGE SCALE GENOMIC DNA]</scope>
    <source>
        <strain evidence="5 6">NCTC10126</strain>
    </source>
</reference>
<keyword evidence="7" id="KW-1185">Reference proteome</keyword>
<feature type="compositionally biased region" description="Pro residues" evidence="2">
    <location>
        <begin position="130"/>
        <end position="142"/>
    </location>
</feature>
<evidence type="ECO:0000313" key="7">
    <source>
        <dbReference type="Proteomes" id="UP001058569"/>
    </source>
</evidence>
<sequence length="621" mass="70141">MKKRKIILSLSAIPVLTLCATSISTSCGEKPKNKPSIENLKKLENEVKRIEQMKIFDNLLETNETDPSKIELNKKFASSQDVNEFKQALAKAKSVASEDEAESELLKLRQALDKFLSSIKTGSKSSTITPPNPTPIPNPNPNPIVPSVTDWKEVQETIDGITYSKFSKLGTILGLSSTKTVRENIELLKDTTKDNDIISSISAVAYNEYEGKITVSVKITSRGNELGTHEIEMSGFKSFDLPKEQKATSVKVDLKKLIKEKKKLEQISDNDLENYIQKFEVLGTKSATLDIQKLIVEYKDYFNSKSYSLVGNNKDELNFSGEFQYKKLAKGLSVETVKVKIEFLKAKIDNSTYTKQDILDYIISTARVEENNSAITDAFASSYLEKFRSLKSIALTLIKHDDEDYFNDQNLKIQTENENIETDDNDGTMKINYQLSVEDASNQKVVSKEYKEITVKGFKKIDDKYLSKKIAIVVSVDTTGSKKLKDEVRSAYNSGKFELDENWIKNKIGNSSHIFVRRENSGVNEILKYIKHTYFNLLGNGTDFTNSIINKAINFDDRNKTQNQFEVETIAVNFKKIEIPQNVSGNRVSFKISYEVIVSSTDKNKLDVKFSAVTNSFFVIN</sequence>
<evidence type="ECO:0000256" key="2">
    <source>
        <dbReference type="SAM" id="MobiDB-lite"/>
    </source>
</evidence>
<accession>A0A3P8KLV2</accession>
<dbReference type="EMBL" id="CP101806">
    <property type="protein sequence ID" value="UUD35485.1"/>
    <property type="molecule type" value="Genomic_DNA"/>
</dbReference>
<organism evidence="5 6">
    <name type="scientific">Mycoplasmopsis caviae</name>
    <dbReference type="NCBI Taxonomy" id="55603"/>
    <lineage>
        <taxon>Bacteria</taxon>
        <taxon>Bacillati</taxon>
        <taxon>Mycoplasmatota</taxon>
        <taxon>Mycoplasmoidales</taxon>
        <taxon>Metamycoplasmataceae</taxon>
        <taxon>Mycoplasmopsis</taxon>
    </lineage>
</organism>
<feature type="signal peptide" evidence="3">
    <location>
        <begin position="1"/>
        <end position="20"/>
    </location>
</feature>
<feature type="coiled-coil region" evidence="1">
    <location>
        <begin position="247"/>
        <end position="274"/>
    </location>
</feature>
<reference evidence="4" key="2">
    <citation type="submission" date="2022-07" db="EMBL/GenBank/DDBJ databases">
        <title>Complete genome of Mycoplasma caviae type strain G122.</title>
        <authorList>
            <person name="Spergser J."/>
        </authorList>
    </citation>
    <scope>NUCLEOTIDE SEQUENCE</scope>
    <source>
        <strain evidence="4">G122</strain>
    </source>
</reference>
<evidence type="ECO:0008006" key="8">
    <source>
        <dbReference type="Google" id="ProtNLM"/>
    </source>
</evidence>
<evidence type="ECO:0000313" key="6">
    <source>
        <dbReference type="Proteomes" id="UP000280036"/>
    </source>
</evidence>
<dbReference type="RefSeq" id="WP_126118011.1">
    <property type="nucleotide sequence ID" value="NZ_CP101806.1"/>
</dbReference>
<keyword evidence="1" id="KW-0175">Coiled coil</keyword>
<protein>
    <recommendedName>
        <fullName evidence="8">Lipoprotein-associated type-17 domain-containing protein</fullName>
    </recommendedName>
</protein>
<evidence type="ECO:0000313" key="5">
    <source>
        <dbReference type="EMBL" id="VDR41738.1"/>
    </source>
</evidence>
<evidence type="ECO:0000256" key="1">
    <source>
        <dbReference type="SAM" id="Coils"/>
    </source>
</evidence>
<keyword evidence="3" id="KW-0732">Signal</keyword>
<feature type="chain" id="PRO_5018156544" description="Lipoprotein-associated type-17 domain-containing protein" evidence="3">
    <location>
        <begin position="21"/>
        <end position="621"/>
    </location>
</feature>
<dbReference type="AlphaFoldDB" id="A0A3P8KLV2"/>
<evidence type="ECO:0000256" key="3">
    <source>
        <dbReference type="SAM" id="SignalP"/>
    </source>
</evidence>